<dbReference type="EMBL" id="JANPWB010000006">
    <property type="protein sequence ID" value="KAJ1178998.1"/>
    <property type="molecule type" value="Genomic_DNA"/>
</dbReference>
<reference evidence="1" key="1">
    <citation type="journal article" date="2022" name="bioRxiv">
        <title>Sequencing and chromosome-scale assembly of the giantPleurodeles waltlgenome.</title>
        <authorList>
            <person name="Brown T."/>
            <person name="Elewa A."/>
            <person name="Iarovenko S."/>
            <person name="Subramanian E."/>
            <person name="Araus A.J."/>
            <person name="Petzold A."/>
            <person name="Susuki M."/>
            <person name="Suzuki K.-i.T."/>
            <person name="Hayashi T."/>
            <person name="Toyoda A."/>
            <person name="Oliveira C."/>
            <person name="Osipova E."/>
            <person name="Leigh N.D."/>
            <person name="Simon A."/>
            <person name="Yun M.H."/>
        </authorList>
    </citation>
    <scope>NUCLEOTIDE SEQUENCE</scope>
    <source>
        <strain evidence="1">20211129_DDA</strain>
        <tissue evidence="1">Liver</tissue>
    </source>
</reference>
<feature type="non-terminal residue" evidence="1">
    <location>
        <position position="1"/>
    </location>
</feature>
<evidence type="ECO:0000313" key="2">
    <source>
        <dbReference type="Proteomes" id="UP001066276"/>
    </source>
</evidence>
<keyword evidence="2" id="KW-1185">Reference proteome</keyword>
<organism evidence="1 2">
    <name type="scientific">Pleurodeles waltl</name>
    <name type="common">Iberian ribbed newt</name>
    <dbReference type="NCBI Taxonomy" id="8319"/>
    <lineage>
        <taxon>Eukaryota</taxon>
        <taxon>Metazoa</taxon>
        <taxon>Chordata</taxon>
        <taxon>Craniata</taxon>
        <taxon>Vertebrata</taxon>
        <taxon>Euteleostomi</taxon>
        <taxon>Amphibia</taxon>
        <taxon>Batrachia</taxon>
        <taxon>Caudata</taxon>
        <taxon>Salamandroidea</taxon>
        <taxon>Salamandridae</taxon>
        <taxon>Pleurodelinae</taxon>
        <taxon>Pleurodeles</taxon>
    </lineage>
</organism>
<proteinExistence type="predicted"/>
<protein>
    <submittedName>
        <fullName evidence="1">Uncharacterized protein</fullName>
    </submittedName>
</protein>
<dbReference type="AlphaFoldDB" id="A0AAV7TQW5"/>
<feature type="non-terminal residue" evidence="1">
    <location>
        <position position="111"/>
    </location>
</feature>
<sequence>VLRQLVTPVSRVSNVICYDQWTEGVNNGPVQSPDLPASCNAMTECYDGLHSSHGSGDDGAEVKLAVASILDSNKEHAAFQDPNTNEISYTLLPSQEQLEESICSKRKDSSS</sequence>
<comment type="caution">
    <text evidence="1">The sequence shown here is derived from an EMBL/GenBank/DDBJ whole genome shotgun (WGS) entry which is preliminary data.</text>
</comment>
<evidence type="ECO:0000313" key="1">
    <source>
        <dbReference type="EMBL" id="KAJ1178998.1"/>
    </source>
</evidence>
<dbReference type="Proteomes" id="UP001066276">
    <property type="component" value="Chromosome 3_2"/>
</dbReference>
<accession>A0AAV7TQW5</accession>
<gene>
    <name evidence="1" type="ORF">NDU88_004237</name>
</gene>
<name>A0AAV7TQW5_PLEWA</name>